<dbReference type="EMBL" id="CM044708">
    <property type="protein sequence ID" value="KAI5648003.1"/>
    <property type="molecule type" value="Genomic_DNA"/>
</dbReference>
<organism evidence="1 2">
    <name type="scientific">Catharanthus roseus</name>
    <name type="common">Madagascar periwinkle</name>
    <name type="synonym">Vinca rosea</name>
    <dbReference type="NCBI Taxonomy" id="4058"/>
    <lineage>
        <taxon>Eukaryota</taxon>
        <taxon>Viridiplantae</taxon>
        <taxon>Streptophyta</taxon>
        <taxon>Embryophyta</taxon>
        <taxon>Tracheophyta</taxon>
        <taxon>Spermatophyta</taxon>
        <taxon>Magnoliopsida</taxon>
        <taxon>eudicotyledons</taxon>
        <taxon>Gunneridae</taxon>
        <taxon>Pentapetalae</taxon>
        <taxon>asterids</taxon>
        <taxon>lamiids</taxon>
        <taxon>Gentianales</taxon>
        <taxon>Apocynaceae</taxon>
        <taxon>Rauvolfioideae</taxon>
        <taxon>Vinceae</taxon>
        <taxon>Catharanthinae</taxon>
        <taxon>Catharanthus</taxon>
    </lineage>
</organism>
<comment type="caution">
    <text evidence="1">The sequence shown here is derived from an EMBL/GenBank/DDBJ whole genome shotgun (WGS) entry which is preliminary data.</text>
</comment>
<evidence type="ECO:0000313" key="2">
    <source>
        <dbReference type="Proteomes" id="UP001060085"/>
    </source>
</evidence>
<gene>
    <name evidence="1" type="ORF">M9H77_34008</name>
</gene>
<evidence type="ECO:0000313" key="1">
    <source>
        <dbReference type="EMBL" id="KAI5648003.1"/>
    </source>
</evidence>
<dbReference type="Proteomes" id="UP001060085">
    <property type="component" value="Linkage Group LG08"/>
</dbReference>
<proteinExistence type="predicted"/>
<name>A0ACB9ZKA6_CATRO</name>
<protein>
    <submittedName>
        <fullName evidence="1">Uncharacterized protein</fullName>
    </submittedName>
</protein>
<reference evidence="2" key="1">
    <citation type="journal article" date="2023" name="Nat. Plants">
        <title>Single-cell RNA sequencing provides a high-resolution roadmap for understanding the multicellular compartmentation of specialized metabolism.</title>
        <authorList>
            <person name="Sun S."/>
            <person name="Shen X."/>
            <person name="Li Y."/>
            <person name="Li Y."/>
            <person name="Wang S."/>
            <person name="Li R."/>
            <person name="Zhang H."/>
            <person name="Shen G."/>
            <person name="Guo B."/>
            <person name="Wei J."/>
            <person name="Xu J."/>
            <person name="St-Pierre B."/>
            <person name="Chen S."/>
            <person name="Sun C."/>
        </authorList>
    </citation>
    <scope>NUCLEOTIDE SEQUENCE [LARGE SCALE GENOMIC DNA]</scope>
</reference>
<accession>A0ACB9ZKA6</accession>
<sequence>MSVKNPGVASGIGPLPGLLRLKALPPLRPYSERSREENRQWSLNRRNPDILIYDDYCSEATDNESMTGNDVFNFSVYMAEPSSIVTEGIPFHTNFTPLNSPDLMVLNNRDQAVNGFPGPLTVHGDENNLEASAHGTILGRISDSYPTGIVSLERYISRDLLYGTPYPTSVETKGRYMEGMPLSAASLSNLCIPHETLNRYASSTPLIYPSDVPGNVNPSDNSNTSNDNVPTHSSTRWDFNNYVLHPEPSGKVLGRTTLQPFGIMQTVDPGRWVGSQNTSLSSDSPRSSRLSNELSLSLATSNPSVLCRNSIQDHCSEICGSSTSPYERCLGSEQTSCSRKTSLSFGSSKPIQISQLLSGSLYLHAIQEILSEVAFYALGNHDQMNYSTFGFEDQENASLSSTCAAKVTIEADPMMQQLEVETKKKHLLDLLQVVDDQYSQCLDEIHTVVAAFHAVTELNPDIHARFALKTISTLYKSLRERISNHILALGVYCSKEVARKEGKSFETSFIQKQFALQQLKRKDNQIWRPQRGLPERSVSVLRAWMFQNFLHPYPKDAEKHLLAVKSGLTRSQVSNWFINARVRLWKPMIEEMYAEMNRRKNHQTDEETNHNNSNSQRNRIRINNQRFAMF</sequence>
<keyword evidence="2" id="KW-1185">Reference proteome</keyword>